<evidence type="ECO:0000256" key="1">
    <source>
        <dbReference type="SAM" id="MobiDB-lite"/>
    </source>
</evidence>
<reference evidence="2" key="1">
    <citation type="submission" date="2017-12" db="EMBL/GenBank/DDBJ databases">
        <authorList>
            <person name="Martens C."/>
            <person name="Dahlstrom E."/>
            <person name="Barbian K."/>
            <person name="Sykora L."/>
            <person name="Ricklefs S."/>
            <person name="Bruno D."/>
            <person name="Anzick I."/>
            <person name="Myles I."/>
            <person name="Datta S.K."/>
        </authorList>
    </citation>
    <scope>NUCLEOTIDE SEQUENCE</scope>
    <source>
        <strain evidence="2">AD2</strain>
        <plasmid evidence="2">p3-AD2</plasmid>
    </source>
</reference>
<evidence type="ECO:0000313" key="2">
    <source>
        <dbReference type="EMBL" id="AWV20002.1"/>
    </source>
</evidence>
<proteinExistence type="predicted"/>
<dbReference type="EMBL" id="CP025184">
    <property type="protein sequence ID" value="AWV20002.1"/>
    <property type="molecule type" value="Genomic_DNA"/>
</dbReference>
<feature type="region of interest" description="Disordered" evidence="1">
    <location>
        <begin position="35"/>
        <end position="59"/>
    </location>
</feature>
<protein>
    <submittedName>
        <fullName evidence="2">Uncharacterized protein</fullName>
    </submittedName>
</protein>
<accession>A0A4Y1MPT1</accession>
<feature type="compositionally biased region" description="Low complexity" evidence="1">
    <location>
        <begin position="35"/>
        <end position="44"/>
    </location>
</feature>
<organism evidence="2">
    <name type="scientific">Roseomonas mucosa</name>
    <dbReference type="NCBI Taxonomy" id="207340"/>
    <lineage>
        <taxon>Bacteria</taxon>
        <taxon>Pseudomonadati</taxon>
        <taxon>Pseudomonadota</taxon>
        <taxon>Alphaproteobacteria</taxon>
        <taxon>Acetobacterales</taxon>
        <taxon>Roseomonadaceae</taxon>
        <taxon>Roseomonas</taxon>
    </lineage>
</organism>
<gene>
    <name evidence="2" type="ORF">RADP37_05494</name>
</gene>
<sequence>MHGAAAFERYERQVTEAEIAKQMPRELRQAERLAQLQEQQQAAARSKEHGHENTHGSKR</sequence>
<name>A0A4Y1MPT1_9PROT</name>
<dbReference type="AlphaFoldDB" id="A0A4Y1MPT1"/>
<geneLocation type="plasmid" evidence="2">
    <name>p3-AD2</name>
</geneLocation>
<feature type="compositionally biased region" description="Basic and acidic residues" evidence="1">
    <location>
        <begin position="45"/>
        <end position="59"/>
    </location>
</feature>
<keyword evidence="2" id="KW-0614">Plasmid</keyword>